<keyword evidence="2" id="KW-1185">Reference proteome</keyword>
<protein>
    <submittedName>
        <fullName evidence="1">Uncharacterized protein</fullName>
    </submittedName>
</protein>
<reference evidence="1" key="1">
    <citation type="submission" date="2021-11" db="EMBL/GenBank/DDBJ databases">
        <title>Fusarium solani-melongenae Genome sequencing and assembly.</title>
        <authorList>
            <person name="Xie S."/>
            <person name="Huang L."/>
            <person name="Zhang X."/>
        </authorList>
    </citation>
    <scope>NUCLEOTIDE SEQUENCE</scope>
    <source>
        <strain evidence="1">CRI 24-3</strain>
    </source>
</reference>
<dbReference type="Proteomes" id="UP000830768">
    <property type="component" value="Chromosome 11"/>
</dbReference>
<gene>
    <name evidence="1" type="ORF">LCI18_013095</name>
</gene>
<dbReference type="EMBL" id="CP090039">
    <property type="protein sequence ID" value="UPL02161.1"/>
    <property type="molecule type" value="Genomic_DNA"/>
</dbReference>
<sequence length="371" mass="41235">MRARFNIMDQAGSEDAGPAPQNERSRADKKRHTDRVAQQRHRQRQRNYIAQLEAQLLLLKEGSSGQITQLVEENAQLRQELDRTNALLDDLAEVLGRRRTQGSVLAGTGRKPLVDLSKQVCQSEKEVATSDSESPAADQMLGSRSARSELLLTFATSTRQSPAEDEVMTGSTNDPQTQQRALALNVACAALPCLISPVPPGQAAPDTGAHSLPERITSLLSQQPTNEVNAPPSMFTLVPEQRQAESLAPDRIPFDLLDSGGGHQWAPFWDSPPPWILSLQTSMPTHWSTSKVIVPPPPCDYQLHQILNAARAHVCDIGSPTIADFLLDESPNPLSRQLKLYKDPLKKKNKPFEFFASYWILYLFFRVSRYL</sequence>
<accession>A0ACD3ZM38</accession>
<evidence type="ECO:0000313" key="2">
    <source>
        <dbReference type="Proteomes" id="UP000830768"/>
    </source>
</evidence>
<organism evidence="1 2">
    <name type="scientific">Fusarium solani subsp. cucurbitae</name>
    <name type="common">Neocosmosporum cucurbitae</name>
    <dbReference type="NCBI Taxonomy" id="2747967"/>
    <lineage>
        <taxon>Eukaryota</taxon>
        <taxon>Fungi</taxon>
        <taxon>Dikarya</taxon>
        <taxon>Ascomycota</taxon>
        <taxon>Pezizomycotina</taxon>
        <taxon>Sordariomycetes</taxon>
        <taxon>Hypocreomycetidae</taxon>
        <taxon>Hypocreales</taxon>
        <taxon>Nectriaceae</taxon>
        <taxon>Fusarium</taxon>
        <taxon>Fusarium solani species complex</taxon>
    </lineage>
</organism>
<proteinExistence type="predicted"/>
<evidence type="ECO:0000313" key="1">
    <source>
        <dbReference type="EMBL" id="UPL02161.1"/>
    </source>
</evidence>
<name>A0ACD3ZM38_FUSSC</name>